<name>A0A843XMC3_COLES</name>
<protein>
    <submittedName>
        <fullName evidence="2">Uncharacterized protein</fullName>
    </submittedName>
</protein>
<proteinExistence type="predicted"/>
<feature type="region of interest" description="Disordered" evidence="1">
    <location>
        <begin position="46"/>
        <end position="71"/>
    </location>
</feature>
<evidence type="ECO:0000313" key="2">
    <source>
        <dbReference type="EMBL" id="MQM20333.1"/>
    </source>
</evidence>
<dbReference type="Proteomes" id="UP000652761">
    <property type="component" value="Unassembled WGS sequence"/>
</dbReference>
<comment type="caution">
    <text evidence="2">The sequence shown here is derived from an EMBL/GenBank/DDBJ whole genome shotgun (WGS) entry which is preliminary data.</text>
</comment>
<reference evidence="2" key="1">
    <citation type="submission" date="2017-07" db="EMBL/GenBank/DDBJ databases">
        <title>Taro Niue Genome Assembly and Annotation.</title>
        <authorList>
            <person name="Atibalentja N."/>
            <person name="Keating K."/>
            <person name="Fields C.J."/>
        </authorList>
    </citation>
    <scope>NUCLEOTIDE SEQUENCE</scope>
    <source>
        <strain evidence="2">Niue_2</strain>
        <tissue evidence="2">Leaf</tissue>
    </source>
</reference>
<organism evidence="2 3">
    <name type="scientific">Colocasia esculenta</name>
    <name type="common">Wild taro</name>
    <name type="synonym">Arum esculentum</name>
    <dbReference type="NCBI Taxonomy" id="4460"/>
    <lineage>
        <taxon>Eukaryota</taxon>
        <taxon>Viridiplantae</taxon>
        <taxon>Streptophyta</taxon>
        <taxon>Embryophyta</taxon>
        <taxon>Tracheophyta</taxon>
        <taxon>Spermatophyta</taxon>
        <taxon>Magnoliopsida</taxon>
        <taxon>Liliopsida</taxon>
        <taxon>Araceae</taxon>
        <taxon>Aroideae</taxon>
        <taxon>Colocasieae</taxon>
        <taxon>Colocasia</taxon>
    </lineage>
</organism>
<dbReference type="AlphaFoldDB" id="A0A843XMC3"/>
<evidence type="ECO:0000256" key="1">
    <source>
        <dbReference type="SAM" id="MobiDB-lite"/>
    </source>
</evidence>
<gene>
    <name evidence="2" type="ORF">Taro_053351</name>
</gene>
<evidence type="ECO:0000313" key="3">
    <source>
        <dbReference type="Proteomes" id="UP000652761"/>
    </source>
</evidence>
<keyword evidence="3" id="KW-1185">Reference proteome</keyword>
<sequence>MELGSFEVLGVLELGGGGVHSYEKALIGWFFNWSTRLWSRRVFQSRPGRDVSGREASQQLPPRRTEETGSQ</sequence>
<accession>A0A843XMC3</accession>
<dbReference type="EMBL" id="NMUH01009725">
    <property type="protein sequence ID" value="MQM20333.1"/>
    <property type="molecule type" value="Genomic_DNA"/>
</dbReference>